<dbReference type="GO" id="GO:0046872">
    <property type="term" value="F:metal ion binding"/>
    <property type="evidence" value="ECO:0007669"/>
    <property type="project" value="UniProtKB-KW"/>
</dbReference>
<comment type="cofactor">
    <cofactor evidence="1">
        <name>a divalent metal cation</name>
        <dbReference type="ChEBI" id="CHEBI:60240"/>
    </cofactor>
</comment>
<evidence type="ECO:0000256" key="1">
    <source>
        <dbReference type="ARBA" id="ARBA00001968"/>
    </source>
</evidence>
<sequence>MSDDNPFGFPSSPCSVYSYGLEFEQSQHKQEMREKEEAEMSPGARERAATYRLAKRKWLGQAESPSYKPEESSEQMDIMRRVVFLDSQATSQDAIEVLIEQNNRASRKRAWEDITSQDVLDQLDYRRQPVRYTDDDVEASQDLTTHKDFCQRCTEAEKARDEMAVELESATRVLRDALAAQSRAEERLAQWEQAAASAAPLVNFLSSMLFCMDGDRQKLARILIAAAPFLTEPPPLPPILQPELLSYLSSVTGEDYTRILLFVHQANGHEQARPEQGGQRITKEWLRSLKNRDCEWRFRMTADELLDLTAALDIPDPFKTDSRHSFSALEALCLLCTRFRTAGEMYNLCMLYDRAQSAISECVNELVEYLDNRWEHLLGCDDQHLLHPDNLKNYAEAIYRRGAPLRSIFAFIDCTIRRICHPTWFQRQAYNGHKKIHSLKYQALMLPNGIIGHLYGQIEGRRNDNFLLTESGLLDALAEFAHQENVDEDTPIEQRYFQIFGDPAYGVGPHIMSPFSGAGVRTPDEQEWNSQMSAVRIEVEHGFGIVANLWPFLNAGWKMQLYSSPVGRYYRVGVLLTNCLNCLRPNQVAQYFDCLPPELEEYLHN</sequence>
<evidence type="ECO:0000313" key="6">
    <source>
        <dbReference type="EMBL" id="KAF7333907.1"/>
    </source>
</evidence>
<keyword evidence="7" id="KW-1185">Reference proteome</keyword>
<keyword evidence="3" id="KW-0175">Coiled coil</keyword>
<evidence type="ECO:0000256" key="2">
    <source>
        <dbReference type="ARBA" id="ARBA00022723"/>
    </source>
</evidence>
<protein>
    <submittedName>
        <fullName evidence="6">DDE Tnp4 domain-containing protein</fullName>
    </submittedName>
</protein>
<dbReference type="OrthoDB" id="5945905at2759"/>
<dbReference type="PANTHER" id="PTHR34615:SF1">
    <property type="entry name" value="PX DOMAIN-CONTAINING PROTEIN"/>
    <property type="match status" value="1"/>
</dbReference>
<organism evidence="6 7">
    <name type="scientific">Mycena sanguinolenta</name>
    <dbReference type="NCBI Taxonomy" id="230812"/>
    <lineage>
        <taxon>Eukaryota</taxon>
        <taxon>Fungi</taxon>
        <taxon>Dikarya</taxon>
        <taxon>Basidiomycota</taxon>
        <taxon>Agaricomycotina</taxon>
        <taxon>Agaricomycetes</taxon>
        <taxon>Agaricomycetidae</taxon>
        <taxon>Agaricales</taxon>
        <taxon>Marasmiineae</taxon>
        <taxon>Mycenaceae</taxon>
        <taxon>Mycena</taxon>
    </lineage>
</organism>
<feature type="coiled-coil region" evidence="3">
    <location>
        <begin position="167"/>
        <end position="194"/>
    </location>
</feature>
<comment type="caution">
    <text evidence="6">The sequence shown here is derived from an EMBL/GenBank/DDBJ whole genome shotgun (WGS) entry which is preliminary data.</text>
</comment>
<feature type="domain" description="DDE Tnp4" evidence="5">
    <location>
        <begin position="412"/>
        <end position="578"/>
    </location>
</feature>
<keyword evidence="2" id="KW-0479">Metal-binding</keyword>
<dbReference type="InterPro" id="IPR027806">
    <property type="entry name" value="HARBI1_dom"/>
</dbReference>
<name>A0A8H6X4B1_9AGAR</name>
<dbReference type="Proteomes" id="UP000623467">
    <property type="component" value="Unassembled WGS sequence"/>
</dbReference>
<evidence type="ECO:0000313" key="7">
    <source>
        <dbReference type="Proteomes" id="UP000623467"/>
    </source>
</evidence>
<dbReference type="AlphaFoldDB" id="A0A8H6X4B1"/>
<evidence type="ECO:0000256" key="3">
    <source>
        <dbReference type="SAM" id="Coils"/>
    </source>
</evidence>
<evidence type="ECO:0000259" key="5">
    <source>
        <dbReference type="Pfam" id="PF13359"/>
    </source>
</evidence>
<feature type="region of interest" description="Disordered" evidence="4">
    <location>
        <begin position="25"/>
        <end position="46"/>
    </location>
</feature>
<dbReference type="Pfam" id="PF13359">
    <property type="entry name" value="DDE_Tnp_4"/>
    <property type="match status" value="1"/>
</dbReference>
<dbReference type="EMBL" id="JACAZH010000051">
    <property type="protein sequence ID" value="KAF7333907.1"/>
    <property type="molecule type" value="Genomic_DNA"/>
</dbReference>
<accession>A0A8H6X4B1</accession>
<gene>
    <name evidence="6" type="ORF">MSAN_02403500</name>
</gene>
<dbReference type="PANTHER" id="PTHR34615">
    <property type="entry name" value="PX DOMAIN-CONTAINING PROTEIN"/>
    <property type="match status" value="1"/>
</dbReference>
<reference evidence="6" key="1">
    <citation type="submission" date="2020-05" db="EMBL/GenBank/DDBJ databases">
        <title>Mycena genomes resolve the evolution of fungal bioluminescence.</title>
        <authorList>
            <person name="Tsai I.J."/>
        </authorList>
    </citation>
    <scope>NUCLEOTIDE SEQUENCE</scope>
    <source>
        <strain evidence="6">160909Yilan</strain>
    </source>
</reference>
<evidence type="ECO:0000256" key="4">
    <source>
        <dbReference type="SAM" id="MobiDB-lite"/>
    </source>
</evidence>
<proteinExistence type="predicted"/>